<proteinExistence type="predicted"/>
<dbReference type="EMBL" id="LAZR01018821">
    <property type="protein sequence ID" value="KKL94850.1"/>
    <property type="molecule type" value="Genomic_DNA"/>
</dbReference>
<comment type="caution">
    <text evidence="1">The sequence shown here is derived from an EMBL/GenBank/DDBJ whole genome shotgun (WGS) entry which is preliminary data.</text>
</comment>
<reference evidence="1" key="1">
    <citation type="journal article" date="2015" name="Nature">
        <title>Complex archaea that bridge the gap between prokaryotes and eukaryotes.</title>
        <authorList>
            <person name="Spang A."/>
            <person name="Saw J.H."/>
            <person name="Jorgensen S.L."/>
            <person name="Zaremba-Niedzwiedzka K."/>
            <person name="Martijn J."/>
            <person name="Lind A.E."/>
            <person name="van Eijk R."/>
            <person name="Schleper C."/>
            <person name="Guy L."/>
            <person name="Ettema T.J."/>
        </authorList>
    </citation>
    <scope>NUCLEOTIDE SEQUENCE</scope>
</reference>
<sequence>MNKKDWQDKLKEFLEMEKKSKENLIVVQKQLEEIDLFSEAVKSKIKTFK</sequence>
<protein>
    <submittedName>
        <fullName evidence="1">Uncharacterized protein</fullName>
    </submittedName>
</protein>
<accession>A0A0F9IM54</accession>
<gene>
    <name evidence="1" type="ORF">LCGC14_1860550</name>
</gene>
<dbReference type="AlphaFoldDB" id="A0A0F9IM54"/>
<name>A0A0F9IM54_9ZZZZ</name>
<organism evidence="1">
    <name type="scientific">marine sediment metagenome</name>
    <dbReference type="NCBI Taxonomy" id="412755"/>
    <lineage>
        <taxon>unclassified sequences</taxon>
        <taxon>metagenomes</taxon>
        <taxon>ecological metagenomes</taxon>
    </lineage>
</organism>
<evidence type="ECO:0000313" key="1">
    <source>
        <dbReference type="EMBL" id="KKL94850.1"/>
    </source>
</evidence>